<dbReference type="InterPro" id="IPR049315">
    <property type="entry name" value="GDC-P_N"/>
</dbReference>
<evidence type="ECO:0000259" key="7">
    <source>
        <dbReference type="Pfam" id="PF02347"/>
    </source>
</evidence>
<evidence type="ECO:0000313" key="9">
    <source>
        <dbReference type="EMBL" id="VAW06933.1"/>
    </source>
</evidence>
<dbReference type="InterPro" id="IPR015421">
    <property type="entry name" value="PyrdxlP-dep_Trfase_major"/>
</dbReference>
<dbReference type="FunFam" id="3.40.640.10:FF:000005">
    <property type="entry name" value="Glycine dehydrogenase (decarboxylating), mitochondrial"/>
    <property type="match status" value="1"/>
</dbReference>
<dbReference type="GO" id="GO:0005829">
    <property type="term" value="C:cytosol"/>
    <property type="evidence" value="ECO:0007669"/>
    <property type="project" value="TreeGrafter"/>
</dbReference>
<comment type="similarity">
    <text evidence="2">Belongs to the GcvP family.</text>
</comment>
<dbReference type="AlphaFoldDB" id="A0A3B0SS77"/>
<evidence type="ECO:0000256" key="4">
    <source>
        <dbReference type="ARBA" id="ARBA00022898"/>
    </source>
</evidence>
<comment type="cofactor">
    <cofactor evidence="1">
        <name>pyridoxal 5'-phosphate</name>
        <dbReference type="ChEBI" id="CHEBI:597326"/>
    </cofactor>
</comment>
<dbReference type="Pfam" id="PF02347">
    <property type="entry name" value="GDC-P"/>
    <property type="match status" value="2"/>
</dbReference>
<feature type="domain" description="Glycine dehydrogenase C-terminal" evidence="8">
    <location>
        <begin position="769"/>
        <end position="890"/>
    </location>
</feature>
<dbReference type="Gene3D" id="3.40.640.10">
    <property type="entry name" value="Type I PLP-dependent aspartate aminotransferase-like (Major domain)"/>
    <property type="match status" value="2"/>
</dbReference>
<dbReference type="EMBL" id="UOEK01000376">
    <property type="protein sequence ID" value="VAW06933.1"/>
    <property type="molecule type" value="Genomic_DNA"/>
</dbReference>
<dbReference type="GO" id="GO:0019464">
    <property type="term" value="P:glycine decarboxylation via glycine cleavage system"/>
    <property type="evidence" value="ECO:0007669"/>
    <property type="project" value="TreeGrafter"/>
</dbReference>
<evidence type="ECO:0000256" key="1">
    <source>
        <dbReference type="ARBA" id="ARBA00001933"/>
    </source>
</evidence>
<dbReference type="HAMAP" id="MF_00711">
    <property type="entry name" value="GcvP"/>
    <property type="match status" value="1"/>
</dbReference>
<evidence type="ECO:0000256" key="6">
    <source>
        <dbReference type="ARBA" id="ARBA00049026"/>
    </source>
</evidence>
<dbReference type="GO" id="GO:0004375">
    <property type="term" value="F:glycine dehydrogenase (decarboxylating) activity"/>
    <property type="evidence" value="ECO:0007669"/>
    <property type="project" value="UniProtKB-EC"/>
</dbReference>
<dbReference type="PANTHER" id="PTHR11773">
    <property type="entry name" value="GLYCINE DEHYDROGENASE, DECARBOXYLATING"/>
    <property type="match status" value="1"/>
</dbReference>
<protein>
    <recommendedName>
        <fullName evidence="3">glycine dehydrogenase (aminomethyl-transferring)</fullName>
        <ecNumber evidence="3">1.4.4.2</ecNumber>
    </recommendedName>
</protein>
<sequence length="949" mass="101916">MSLTTDPNAEFLGRHLGPRAADIESMLARIGFDTLDELIDVAVPDVIRSEGPLDLDGPRTERVVLARLRELADKNQVFVSMIGMGYYDTITPAVIQRNVLENPGWYTAYTPYQPEISQGRLEAVINFQTMVMDLTGMEIANASLLDEGTAAAEAMSMLHRLSKGKQGDTFFVDQDTLPQTIEVLHTRAEPLGLTLVVGDPATDLADVEPFGVLLQYPGVSGAIANIAEIVASCQERGIKVAVAADLLALTLLKSPGEMGADVAVGTSQRFGVPMMFGGPHAGYMATRDAFKRAMPGRLVGVSKDADGRVGYRLTLATREQHIRREKATSNICTAQVLLAVMAGLYGVYHGPEGIVAIARRVHGHMSTLVAGLRAAGIGVVNESFFDTITVSVPGQAEEILAKAAHRRINLRMIDVDTIGISFDETTTQPFVDAVLEVFEASGVAPGVSGIPTELVRTSTFMTHPVFHLHRSETSMMRYLRRLQDKDIALDRAMIPLGSCTMKLNAATEMAAVTWPEFADLHPFAPLEQAAGYLELFGEVESWLAEITGYDAVSVQPNAGSQGELAGLLAIRAYHQSRGDHERNVCLIPASAHGTNPASATMAGMTVIVVATDDDGNIDIDDLRTKAVEHADRLAALMVTYPSTHGVFEESIVEACDIIHNSGGQVYLDGANLNAMVGIARPGKFGGDVSHLNLHKTFAIPHGGGGPGVGPIGVRAHLAPFLPGHGLVPDQDGFRDGIGAVASAPWGSAGILSISWAYMALLGASGLTESTRVAILNANYIAKRLSEHYPLLFSGNGGLVAHECIVDVRPIKDTTGVTVDDFAKRLVDYGFHAPTMSFPVAGTLMIEPTESESLEELDRFCDAMIAIKAEVDLVADGTYPVDDSPLHNAPHPAENLLVEEWTHPYTREVAAYPVPGLRANKYWPPVSRVDNQYGDRNVMCSCPPMEDYAE</sequence>
<feature type="domain" description="Glycine cleavage system P-protein N-terminal" evidence="7">
    <location>
        <begin position="451"/>
        <end position="724"/>
    </location>
</feature>
<dbReference type="GO" id="GO:0005960">
    <property type="term" value="C:glycine cleavage complex"/>
    <property type="evidence" value="ECO:0007669"/>
    <property type="project" value="TreeGrafter"/>
</dbReference>
<gene>
    <name evidence="9" type="ORF">MNBD_ACTINO02-2392</name>
</gene>
<dbReference type="SUPFAM" id="SSF53383">
    <property type="entry name" value="PLP-dependent transferases"/>
    <property type="match status" value="2"/>
</dbReference>
<feature type="domain" description="Glycine cleavage system P-protein N-terminal" evidence="7">
    <location>
        <begin position="14"/>
        <end position="438"/>
    </location>
</feature>
<evidence type="ECO:0000256" key="3">
    <source>
        <dbReference type="ARBA" id="ARBA00012134"/>
    </source>
</evidence>
<dbReference type="InterPro" id="IPR049316">
    <property type="entry name" value="GDC-P_C"/>
</dbReference>
<dbReference type="NCBIfam" id="TIGR00461">
    <property type="entry name" value="gcvP"/>
    <property type="match status" value="1"/>
</dbReference>
<accession>A0A3B0SS77</accession>
<dbReference type="GO" id="GO:0030170">
    <property type="term" value="F:pyridoxal phosphate binding"/>
    <property type="evidence" value="ECO:0007669"/>
    <property type="project" value="TreeGrafter"/>
</dbReference>
<comment type="catalytic activity">
    <reaction evidence="6">
        <text>N(6)-[(R)-lipoyl]-L-lysyl-[glycine-cleavage complex H protein] + glycine + H(+) = N(6)-[(R)-S(8)-aminomethyldihydrolipoyl]-L-lysyl-[glycine-cleavage complex H protein] + CO2</text>
        <dbReference type="Rhea" id="RHEA:24304"/>
        <dbReference type="Rhea" id="RHEA-COMP:10494"/>
        <dbReference type="Rhea" id="RHEA-COMP:10495"/>
        <dbReference type="ChEBI" id="CHEBI:15378"/>
        <dbReference type="ChEBI" id="CHEBI:16526"/>
        <dbReference type="ChEBI" id="CHEBI:57305"/>
        <dbReference type="ChEBI" id="CHEBI:83099"/>
        <dbReference type="ChEBI" id="CHEBI:83143"/>
        <dbReference type="EC" id="1.4.4.2"/>
    </reaction>
</comment>
<dbReference type="GO" id="GO:0016594">
    <property type="term" value="F:glycine binding"/>
    <property type="evidence" value="ECO:0007669"/>
    <property type="project" value="TreeGrafter"/>
</dbReference>
<evidence type="ECO:0000256" key="2">
    <source>
        <dbReference type="ARBA" id="ARBA00010756"/>
    </source>
</evidence>
<organism evidence="9">
    <name type="scientific">hydrothermal vent metagenome</name>
    <dbReference type="NCBI Taxonomy" id="652676"/>
    <lineage>
        <taxon>unclassified sequences</taxon>
        <taxon>metagenomes</taxon>
        <taxon>ecological metagenomes</taxon>
    </lineage>
</organism>
<reference evidence="9" key="1">
    <citation type="submission" date="2018-06" db="EMBL/GenBank/DDBJ databases">
        <authorList>
            <person name="Zhirakovskaya E."/>
        </authorList>
    </citation>
    <scope>NUCLEOTIDE SEQUENCE</scope>
</reference>
<dbReference type="Pfam" id="PF21478">
    <property type="entry name" value="GcvP2_C"/>
    <property type="match status" value="1"/>
</dbReference>
<dbReference type="InterPro" id="IPR015422">
    <property type="entry name" value="PyrdxlP-dep_Trfase_small"/>
</dbReference>
<dbReference type="InterPro" id="IPR015424">
    <property type="entry name" value="PyrdxlP-dep_Trfase"/>
</dbReference>
<dbReference type="NCBIfam" id="NF003346">
    <property type="entry name" value="PRK04366.1"/>
    <property type="match status" value="1"/>
</dbReference>
<dbReference type="InterPro" id="IPR003437">
    <property type="entry name" value="GcvP"/>
</dbReference>
<dbReference type="EC" id="1.4.4.2" evidence="3"/>
<evidence type="ECO:0000259" key="8">
    <source>
        <dbReference type="Pfam" id="PF21478"/>
    </source>
</evidence>
<keyword evidence="4" id="KW-0663">Pyridoxal phosphate</keyword>
<proteinExistence type="inferred from homology"/>
<dbReference type="InterPro" id="IPR020581">
    <property type="entry name" value="GDC_P"/>
</dbReference>
<keyword evidence="5 9" id="KW-0560">Oxidoreductase</keyword>
<dbReference type="Gene3D" id="3.90.1150.10">
    <property type="entry name" value="Aspartate Aminotransferase, domain 1"/>
    <property type="match status" value="2"/>
</dbReference>
<dbReference type="FunFam" id="3.40.640.10:FF:000007">
    <property type="entry name" value="glycine dehydrogenase (Decarboxylating), mitochondrial"/>
    <property type="match status" value="1"/>
</dbReference>
<dbReference type="CDD" id="cd00613">
    <property type="entry name" value="GDC-P"/>
    <property type="match status" value="2"/>
</dbReference>
<name>A0A3B0SS77_9ZZZZ</name>
<dbReference type="PANTHER" id="PTHR11773:SF1">
    <property type="entry name" value="GLYCINE DEHYDROGENASE (DECARBOXYLATING), MITOCHONDRIAL"/>
    <property type="match status" value="1"/>
</dbReference>
<evidence type="ECO:0000256" key="5">
    <source>
        <dbReference type="ARBA" id="ARBA00023002"/>
    </source>
</evidence>